<dbReference type="Gramene" id="Bo9g084290.1">
    <property type="protein sequence ID" value="Bo9g084290.1"/>
    <property type="gene ID" value="Bo9g084290"/>
</dbReference>
<organism evidence="1 2">
    <name type="scientific">Brassica oleracea var. oleracea</name>
    <dbReference type="NCBI Taxonomy" id="109376"/>
    <lineage>
        <taxon>Eukaryota</taxon>
        <taxon>Viridiplantae</taxon>
        <taxon>Streptophyta</taxon>
        <taxon>Embryophyta</taxon>
        <taxon>Tracheophyta</taxon>
        <taxon>Spermatophyta</taxon>
        <taxon>Magnoliopsida</taxon>
        <taxon>eudicotyledons</taxon>
        <taxon>Gunneridae</taxon>
        <taxon>Pentapetalae</taxon>
        <taxon>rosids</taxon>
        <taxon>malvids</taxon>
        <taxon>Brassicales</taxon>
        <taxon>Brassicaceae</taxon>
        <taxon>Brassiceae</taxon>
        <taxon>Brassica</taxon>
    </lineage>
</organism>
<accession>A0A0D3E8M2</accession>
<dbReference type="HOGENOM" id="CLU_2691224_0_0_1"/>
<reference evidence="1 2" key="1">
    <citation type="journal article" date="2014" name="Genome Biol.">
        <title>Transcriptome and methylome profiling reveals relics of genome dominance in the mesopolyploid Brassica oleracea.</title>
        <authorList>
            <person name="Parkin I.A."/>
            <person name="Koh C."/>
            <person name="Tang H."/>
            <person name="Robinson S.J."/>
            <person name="Kagale S."/>
            <person name="Clarke W.E."/>
            <person name="Town C.D."/>
            <person name="Nixon J."/>
            <person name="Krishnakumar V."/>
            <person name="Bidwell S.L."/>
            <person name="Denoeud F."/>
            <person name="Belcram H."/>
            <person name="Links M.G."/>
            <person name="Just J."/>
            <person name="Clarke C."/>
            <person name="Bender T."/>
            <person name="Huebert T."/>
            <person name="Mason A.S."/>
            <person name="Pires J.C."/>
            <person name="Barker G."/>
            <person name="Moore J."/>
            <person name="Walley P.G."/>
            <person name="Manoli S."/>
            <person name="Batley J."/>
            <person name="Edwards D."/>
            <person name="Nelson M.N."/>
            <person name="Wang X."/>
            <person name="Paterson A.H."/>
            <person name="King G."/>
            <person name="Bancroft I."/>
            <person name="Chalhoub B."/>
            <person name="Sharpe A.G."/>
        </authorList>
    </citation>
    <scope>NUCLEOTIDE SEQUENCE</scope>
    <source>
        <strain evidence="1 2">cv. TO1000</strain>
    </source>
</reference>
<protein>
    <submittedName>
        <fullName evidence="1">Uncharacterized protein</fullName>
    </submittedName>
</protein>
<sequence>MAIFTDKTEGAPAMAVRGPMVVLSSVRLPYEYMEFQRILLLSFLSCDDTQRINKLGAFDGCIFEFQNRVIIVLD</sequence>
<proteinExistence type="predicted"/>
<dbReference type="EnsemblPlants" id="Bo9g084290.1">
    <property type="protein sequence ID" value="Bo9g084290.1"/>
    <property type="gene ID" value="Bo9g084290"/>
</dbReference>
<reference evidence="1" key="2">
    <citation type="submission" date="2015-03" db="UniProtKB">
        <authorList>
            <consortium name="EnsemblPlants"/>
        </authorList>
    </citation>
    <scope>IDENTIFICATION</scope>
</reference>
<evidence type="ECO:0000313" key="2">
    <source>
        <dbReference type="Proteomes" id="UP000032141"/>
    </source>
</evidence>
<dbReference type="Proteomes" id="UP000032141">
    <property type="component" value="Chromosome C9"/>
</dbReference>
<evidence type="ECO:0000313" key="1">
    <source>
        <dbReference type="EnsemblPlants" id="Bo9g084290.1"/>
    </source>
</evidence>
<name>A0A0D3E8M2_BRAOL</name>
<keyword evidence="2" id="KW-1185">Reference proteome</keyword>
<dbReference type="AlphaFoldDB" id="A0A0D3E8M2"/>